<dbReference type="AlphaFoldDB" id="A0A1W6ZNF7"/>
<name>A0A1W6ZNF7_9HYPH</name>
<reference evidence="1 2" key="1">
    <citation type="submission" date="2017-05" db="EMBL/GenBank/DDBJ databases">
        <title>Full genome sequence of Pseudorhodoplanes sinuspersici.</title>
        <authorList>
            <person name="Dastgheib S.M.M."/>
            <person name="Shavandi M."/>
            <person name="Tirandaz H."/>
        </authorList>
    </citation>
    <scope>NUCLEOTIDE SEQUENCE [LARGE SCALE GENOMIC DNA]</scope>
    <source>
        <strain evidence="1 2">RIPI110</strain>
    </source>
</reference>
<organism evidence="1 2">
    <name type="scientific">Pseudorhodoplanes sinuspersici</name>
    <dbReference type="NCBI Taxonomy" id="1235591"/>
    <lineage>
        <taxon>Bacteria</taxon>
        <taxon>Pseudomonadati</taxon>
        <taxon>Pseudomonadota</taxon>
        <taxon>Alphaproteobacteria</taxon>
        <taxon>Hyphomicrobiales</taxon>
        <taxon>Pseudorhodoplanes</taxon>
    </lineage>
</organism>
<evidence type="ECO:0000313" key="1">
    <source>
        <dbReference type="EMBL" id="ARP98928.1"/>
    </source>
</evidence>
<keyword evidence="2" id="KW-1185">Reference proteome</keyword>
<accession>A0A1W6ZNF7</accession>
<evidence type="ECO:0000313" key="2">
    <source>
        <dbReference type="Proteomes" id="UP000194137"/>
    </source>
</evidence>
<dbReference type="KEGG" id="psin:CAK95_07420"/>
<dbReference type="OrthoDB" id="8457199at2"/>
<dbReference type="RefSeq" id="WP_086087340.1">
    <property type="nucleotide sequence ID" value="NZ_CP021112.1"/>
</dbReference>
<protein>
    <submittedName>
        <fullName evidence="1">Uncharacterized protein</fullName>
    </submittedName>
</protein>
<gene>
    <name evidence="1" type="ORF">CAK95_07420</name>
</gene>
<dbReference type="Proteomes" id="UP000194137">
    <property type="component" value="Chromosome"/>
</dbReference>
<dbReference type="STRING" id="1235591.CAK95_07420"/>
<proteinExistence type="predicted"/>
<dbReference type="EMBL" id="CP021112">
    <property type="protein sequence ID" value="ARP98928.1"/>
    <property type="molecule type" value="Genomic_DNA"/>
</dbReference>
<sequence>MFEKSLIYRVGVKHHADLGLLAETMFFYGQTQLLLDRSSVVSLSRLLSADLLKVLLDNEWLRIAYSRENFGVLTSGLPQSHDFGVFNVSQTAKGKRLKSHQEEIEEALVREHGNSAETRKLSKIFTDKTELHRFRGVPEKSKIIPDFARQDVQDQAFLSKAVRAILIELVPGFDPLLPFHFRIIRGSNGELFVDSDLNFHDLNQAFHTIVPLSDGSLNEALILNYIQMARADTVYAAYYMAEPVTSSLSSRIMEKNHFEFLRRNISQNDISLFHEIIVPGIPTIREAINSGERTFSEYLNFLEVAQCFKKWLNVASPDVGLVQSYNKDVSKKSWIETLPGKMTRFVVATGVGLGAATIAGPAAGLATGAANSFLLDRILKGWRPNRFIEGSYKKFVQGD</sequence>